<dbReference type="Pfam" id="PF03466">
    <property type="entry name" value="LysR_substrate"/>
    <property type="match status" value="1"/>
</dbReference>
<proteinExistence type="inferred from homology"/>
<organism evidence="6 7">
    <name type="scientific">Terrabacter terrigena</name>
    <dbReference type="NCBI Taxonomy" id="574718"/>
    <lineage>
        <taxon>Bacteria</taxon>
        <taxon>Bacillati</taxon>
        <taxon>Actinomycetota</taxon>
        <taxon>Actinomycetes</taxon>
        <taxon>Micrococcales</taxon>
        <taxon>Intrasporangiaceae</taxon>
        <taxon>Terrabacter</taxon>
    </lineage>
</organism>
<dbReference type="RefSeq" id="WP_386051400.1">
    <property type="nucleotide sequence ID" value="NZ_JBHTKH010000002.1"/>
</dbReference>
<comment type="similarity">
    <text evidence="1">Belongs to the LysR transcriptional regulatory family.</text>
</comment>
<evidence type="ECO:0000256" key="4">
    <source>
        <dbReference type="ARBA" id="ARBA00023163"/>
    </source>
</evidence>
<dbReference type="Pfam" id="PF00126">
    <property type="entry name" value="HTH_1"/>
    <property type="match status" value="1"/>
</dbReference>
<dbReference type="SUPFAM" id="SSF53850">
    <property type="entry name" value="Periplasmic binding protein-like II"/>
    <property type="match status" value="1"/>
</dbReference>
<dbReference type="Gene3D" id="1.10.10.10">
    <property type="entry name" value="Winged helix-like DNA-binding domain superfamily/Winged helix DNA-binding domain"/>
    <property type="match status" value="1"/>
</dbReference>
<sequence>MRIEPEQLRMLALVGAHGSLAGAAAELGVTPAAVTGQVARAERQWGVPLVVRGSRGARLTDAGEALAAHGREIDAVCELAESQMSGTLTRTSRRLRIGTFMSAALRVLPEAVTALRHRHPEGDLSIVEGTSPDLLERVAAGELDVAVIGTYGEAPTLPAWLTATRLFRDPLVLCLPSDHRLAGTSVDQRVRMSQLRGDRWIVILAGQAARDQFDAAASAAGIEPSIQFETESYDVAQALVATGLGVAVISQMAARAMPGTTHRELERPRLHRELWAVHSRDTRLTPLVDEFVDLVGQVCVELTDRWAGAPLSEVVSAQS</sequence>
<dbReference type="PROSITE" id="PS50931">
    <property type="entry name" value="HTH_LYSR"/>
    <property type="match status" value="1"/>
</dbReference>
<accession>A0ABW3MTY4</accession>
<dbReference type="InterPro" id="IPR036388">
    <property type="entry name" value="WH-like_DNA-bd_sf"/>
</dbReference>
<evidence type="ECO:0000313" key="6">
    <source>
        <dbReference type="EMBL" id="MFD1053712.1"/>
    </source>
</evidence>
<evidence type="ECO:0000256" key="1">
    <source>
        <dbReference type="ARBA" id="ARBA00009437"/>
    </source>
</evidence>
<dbReference type="CDD" id="cd05466">
    <property type="entry name" value="PBP2_LTTR_substrate"/>
    <property type="match status" value="1"/>
</dbReference>
<protein>
    <submittedName>
        <fullName evidence="6">LysR family transcriptional regulator</fullName>
    </submittedName>
</protein>
<dbReference type="Gene3D" id="3.40.190.10">
    <property type="entry name" value="Periplasmic binding protein-like II"/>
    <property type="match status" value="2"/>
</dbReference>
<name>A0ABW3MTY4_9MICO</name>
<evidence type="ECO:0000313" key="7">
    <source>
        <dbReference type="Proteomes" id="UP001597046"/>
    </source>
</evidence>
<reference evidence="7" key="1">
    <citation type="journal article" date="2019" name="Int. J. Syst. Evol. Microbiol.">
        <title>The Global Catalogue of Microorganisms (GCM) 10K type strain sequencing project: providing services to taxonomists for standard genome sequencing and annotation.</title>
        <authorList>
            <consortium name="The Broad Institute Genomics Platform"/>
            <consortium name="The Broad Institute Genome Sequencing Center for Infectious Disease"/>
            <person name="Wu L."/>
            <person name="Ma J."/>
        </authorList>
    </citation>
    <scope>NUCLEOTIDE SEQUENCE [LARGE SCALE GENOMIC DNA]</scope>
    <source>
        <strain evidence="7">CCUG 57508</strain>
    </source>
</reference>
<dbReference type="PANTHER" id="PTHR30346">
    <property type="entry name" value="TRANSCRIPTIONAL DUAL REGULATOR HCAR-RELATED"/>
    <property type="match status" value="1"/>
</dbReference>
<dbReference type="InterPro" id="IPR000847">
    <property type="entry name" value="LysR_HTH_N"/>
</dbReference>
<dbReference type="EMBL" id="JBHTKH010000002">
    <property type="protein sequence ID" value="MFD1053712.1"/>
    <property type="molecule type" value="Genomic_DNA"/>
</dbReference>
<evidence type="ECO:0000256" key="2">
    <source>
        <dbReference type="ARBA" id="ARBA00023015"/>
    </source>
</evidence>
<dbReference type="InterPro" id="IPR005119">
    <property type="entry name" value="LysR_subst-bd"/>
</dbReference>
<feature type="domain" description="HTH lysR-type" evidence="5">
    <location>
        <begin position="3"/>
        <end position="60"/>
    </location>
</feature>
<comment type="caution">
    <text evidence="6">The sequence shown here is derived from an EMBL/GenBank/DDBJ whole genome shotgun (WGS) entry which is preliminary data.</text>
</comment>
<dbReference type="PANTHER" id="PTHR30346:SF29">
    <property type="entry name" value="LYSR SUBSTRATE-BINDING"/>
    <property type="match status" value="1"/>
</dbReference>
<keyword evidence="2" id="KW-0805">Transcription regulation</keyword>
<keyword evidence="7" id="KW-1185">Reference proteome</keyword>
<keyword evidence="3" id="KW-0238">DNA-binding</keyword>
<dbReference type="Proteomes" id="UP001597046">
    <property type="component" value="Unassembled WGS sequence"/>
</dbReference>
<evidence type="ECO:0000259" key="5">
    <source>
        <dbReference type="PROSITE" id="PS50931"/>
    </source>
</evidence>
<gene>
    <name evidence="6" type="ORF">ACFQ2V_05275</name>
</gene>
<dbReference type="InterPro" id="IPR036390">
    <property type="entry name" value="WH_DNA-bd_sf"/>
</dbReference>
<evidence type="ECO:0000256" key="3">
    <source>
        <dbReference type="ARBA" id="ARBA00023125"/>
    </source>
</evidence>
<dbReference type="SUPFAM" id="SSF46785">
    <property type="entry name" value="Winged helix' DNA-binding domain"/>
    <property type="match status" value="1"/>
</dbReference>
<keyword evidence="4" id="KW-0804">Transcription</keyword>